<evidence type="ECO:0000313" key="1">
    <source>
        <dbReference type="EMBL" id="HIV22471.1"/>
    </source>
</evidence>
<dbReference type="Proteomes" id="UP000886889">
    <property type="component" value="Unassembled WGS sequence"/>
</dbReference>
<accession>A0A9D1NX10</accession>
<proteinExistence type="predicted"/>
<reference evidence="1" key="2">
    <citation type="journal article" date="2021" name="PeerJ">
        <title>Extensive microbial diversity within the chicken gut microbiome revealed by metagenomics and culture.</title>
        <authorList>
            <person name="Gilroy R."/>
            <person name="Ravi A."/>
            <person name="Getino M."/>
            <person name="Pursley I."/>
            <person name="Horton D.L."/>
            <person name="Alikhan N.F."/>
            <person name="Baker D."/>
            <person name="Gharbi K."/>
            <person name="Hall N."/>
            <person name="Watson M."/>
            <person name="Adriaenssens E.M."/>
            <person name="Foster-Nyarko E."/>
            <person name="Jarju S."/>
            <person name="Secka A."/>
            <person name="Antonio M."/>
            <person name="Oren A."/>
            <person name="Chaudhuri R.R."/>
            <person name="La Ragione R."/>
            <person name="Hildebrand F."/>
            <person name="Pallen M.J."/>
        </authorList>
    </citation>
    <scope>NUCLEOTIDE SEQUENCE</scope>
    <source>
        <strain evidence="1">ChiBcec6-7307</strain>
    </source>
</reference>
<dbReference type="EMBL" id="DVOS01000011">
    <property type="protein sequence ID" value="HIV22471.1"/>
    <property type="molecule type" value="Genomic_DNA"/>
</dbReference>
<organism evidence="1 2">
    <name type="scientific">Candidatus Merdiplasma excrementigallinarum</name>
    <dbReference type="NCBI Taxonomy" id="2840864"/>
    <lineage>
        <taxon>Bacteria</taxon>
        <taxon>Bacillati</taxon>
        <taxon>Bacillota</taxon>
        <taxon>Clostridia</taxon>
        <taxon>Lachnospirales</taxon>
        <taxon>Lachnospiraceae</taxon>
        <taxon>Lachnospiraceae incertae sedis</taxon>
        <taxon>Candidatus Merdiplasma</taxon>
    </lineage>
</organism>
<reference evidence="1" key="1">
    <citation type="submission" date="2020-10" db="EMBL/GenBank/DDBJ databases">
        <authorList>
            <person name="Gilroy R."/>
        </authorList>
    </citation>
    <scope>NUCLEOTIDE SEQUENCE</scope>
    <source>
        <strain evidence="1">ChiBcec6-7307</strain>
    </source>
</reference>
<dbReference type="AlphaFoldDB" id="A0A9D1NX10"/>
<protein>
    <submittedName>
        <fullName evidence="1">Uncharacterized protein</fullName>
    </submittedName>
</protein>
<sequence>MESDRLYRGKTRECWIQRLEEIRKRYQKYRAILEDHLKEQGIILKPAYTDGLDETGRPWGLWIIGKRGIEKMLPLRKDEYALYLFDVGDGVLAFPDNGIGLRYIHAPSDRNFCAPAGGMGSLLAAGSDGKALYILDANDGKLYITESQKACGPLGGFRRRFFRTEESEGKEKQNHPAGAVEAIDILSLYIKTAEEYFSEKEIQDAVTAFCSSGIVNVEDATYYDPAAKMFFHVYTDGNYYHGYEVRYPRLSPKEVIQSHIRVHFSLNSFIDACQAGKIPLLVILSRLPYQDRPYRPPENFGYGKHFM</sequence>
<comment type="caution">
    <text evidence="1">The sequence shown here is derived from an EMBL/GenBank/DDBJ whole genome shotgun (WGS) entry which is preliminary data.</text>
</comment>
<name>A0A9D1NX10_9FIRM</name>
<evidence type="ECO:0000313" key="2">
    <source>
        <dbReference type="Proteomes" id="UP000886889"/>
    </source>
</evidence>
<gene>
    <name evidence="1" type="ORF">IAC80_00895</name>
</gene>